<dbReference type="PROSITE" id="PS51724">
    <property type="entry name" value="SPOR"/>
    <property type="match status" value="1"/>
</dbReference>
<dbReference type="STRING" id="85701.BM1374166_00843"/>
<name>A0A2M6URJ8_9HYPH</name>
<feature type="chain" id="PRO_5014714530" evidence="10">
    <location>
        <begin position="30"/>
        <end position="449"/>
    </location>
</feature>
<feature type="signal peptide" evidence="10">
    <location>
        <begin position="1"/>
        <end position="29"/>
    </location>
</feature>
<dbReference type="InterPro" id="IPR001967">
    <property type="entry name" value="Peptidase_S11_N"/>
</dbReference>
<dbReference type="InterPro" id="IPR007730">
    <property type="entry name" value="SPOR-like_dom"/>
</dbReference>
<evidence type="ECO:0000256" key="8">
    <source>
        <dbReference type="PIRSR" id="PIRSR618044-2"/>
    </source>
</evidence>
<sequence>MYINNQRIMRCYKKIAISFIMLTFSYCWASATPQGAYPDKYAAIVIDATTGKTLFQANATLKRYPASLTKMMTLYLLFEAMQMRRVTPNTPIPVSQYAAMRPPTKIGFKAGQTISAEAAAKALITKSANDVAAAIAEYLGGSEKKFARMMTAKAHKLGMKHTHFANASGLPDVQNYSTARDIATLSLALRKDFPKQYKLFKTKSFNFRGHTINSHNKLVKVMKGVDGIKTGYTQMSGSNLATSMRLEGRSIVAVVMGGKSSTARDEHMASLLNQYLPKASQTKSGERLMASVHYHLPTGAKTPIPTIKANSNNFDDEISTLLTAFAEQPRNSNIAITAVNKVIVPIPNPQKAIPVETHKIVNASLSTNAGWAIQIGSLPSKEQANTLLLKAKNTAFSTLKNASSHMQLFEKNGQRYYRARFTGFQSKKDAFDACSTLKKANFNCYTVAY</sequence>
<evidence type="ECO:0000256" key="6">
    <source>
        <dbReference type="ARBA" id="ARBA00023316"/>
    </source>
</evidence>
<evidence type="ECO:0000256" key="10">
    <source>
        <dbReference type="SAM" id="SignalP"/>
    </source>
</evidence>
<feature type="active site" description="Proton acceptor" evidence="7">
    <location>
        <position position="70"/>
    </location>
</feature>
<dbReference type="RefSeq" id="WP_100129116.1">
    <property type="nucleotide sequence ID" value="NZ_CADDYI010000013.1"/>
</dbReference>
<dbReference type="Gene3D" id="3.40.710.10">
    <property type="entry name" value="DD-peptidase/beta-lactamase superfamily"/>
    <property type="match status" value="1"/>
</dbReference>
<dbReference type="SUPFAM" id="SSF56601">
    <property type="entry name" value="beta-lactamase/transpeptidase-like"/>
    <property type="match status" value="1"/>
</dbReference>
<dbReference type="Pfam" id="PF00768">
    <property type="entry name" value="Peptidase_S11"/>
    <property type="match status" value="1"/>
</dbReference>
<dbReference type="Gene3D" id="3.30.70.1070">
    <property type="entry name" value="Sporulation related repeat"/>
    <property type="match status" value="1"/>
</dbReference>
<dbReference type="InterPro" id="IPR018044">
    <property type="entry name" value="Peptidase_S11"/>
</dbReference>
<keyword evidence="4" id="KW-0133">Cell shape</keyword>
<comment type="similarity">
    <text evidence="1 9">Belongs to the peptidase S11 family.</text>
</comment>
<dbReference type="AlphaFoldDB" id="A0A2M6URJ8"/>
<dbReference type="InterPro" id="IPR012338">
    <property type="entry name" value="Beta-lactam/transpept-like"/>
</dbReference>
<keyword evidence="3" id="KW-0378">Hydrolase</keyword>
<keyword evidence="12" id="KW-0121">Carboxypeptidase</keyword>
<dbReference type="PRINTS" id="PR00725">
    <property type="entry name" value="DADACBPTASE1"/>
</dbReference>
<evidence type="ECO:0000313" key="13">
    <source>
        <dbReference type="Proteomes" id="UP000229839"/>
    </source>
</evidence>
<evidence type="ECO:0000256" key="4">
    <source>
        <dbReference type="ARBA" id="ARBA00022960"/>
    </source>
</evidence>
<dbReference type="PANTHER" id="PTHR21581">
    <property type="entry name" value="D-ALANYL-D-ALANINE CARBOXYPEPTIDASE"/>
    <property type="match status" value="1"/>
</dbReference>
<dbReference type="GO" id="GO:0009252">
    <property type="term" value="P:peptidoglycan biosynthetic process"/>
    <property type="evidence" value="ECO:0007669"/>
    <property type="project" value="UniProtKB-KW"/>
</dbReference>
<protein>
    <submittedName>
        <fullName evidence="12">D-alanyl-D-alanine carboxypeptidase</fullName>
    </submittedName>
</protein>
<reference evidence="12 13" key="1">
    <citation type="submission" date="2017-06" db="EMBL/GenBank/DDBJ databases">
        <title>Draft genome of Bartonella tribocorum strain L103, isolated from a rodent in Laos.</title>
        <authorList>
            <person name="Hadjadj L."/>
            <person name="Jiyipong T."/>
            <person name="Morand S."/>
            <person name="Diene S.M."/>
            <person name="Rolain J.-M."/>
        </authorList>
    </citation>
    <scope>NUCLEOTIDE SEQUENCE [LARGE SCALE GENOMIC DNA]</scope>
    <source>
        <strain evidence="12 13">L103</strain>
    </source>
</reference>
<feature type="active site" evidence="7">
    <location>
        <position position="127"/>
    </location>
</feature>
<keyword evidence="5" id="KW-0573">Peptidoglycan synthesis</keyword>
<gene>
    <name evidence="12" type="ORF">CER18_05725</name>
</gene>
<feature type="domain" description="SPOR" evidence="11">
    <location>
        <begin position="365"/>
        <end position="449"/>
    </location>
</feature>
<evidence type="ECO:0000256" key="9">
    <source>
        <dbReference type="RuleBase" id="RU004016"/>
    </source>
</evidence>
<evidence type="ECO:0000256" key="3">
    <source>
        <dbReference type="ARBA" id="ARBA00022801"/>
    </source>
</evidence>
<evidence type="ECO:0000256" key="5">
    <source>
        <dbReference type="ARBA" id="ARBA00022984"/>
    </source>
</evidence>
<dbReference type="Pfam" id="PF05036">
    <property type="entry name" value="SPOR"/>
    <property type="match status" value="1"/>
</dbReference>
<comment type="caution">
    <text evidence="12">The sequence shown here is derived from an EMBL/GenBank/DDBJ whole genome shotgun (WGS) entry which is preliminary data.</text>
</comment>
<evidence type="ECO:0000313" key="12">
    <source>
        <dbReference type="EMBL" id="PIT68810.1"/>
    </source>
</evidence>
<dbReference type="EMBL" id="NJGE01000012">
    <property type="protein sequence ID" value="PIT68810.1"/>
    <property type="molecule type" value="Genomic_DNA"/>
</dbReference>
<feature type="binding site" evidence="8">
    <location>
        <position position="229"/>
    </location>
    <ligand>
        <name>substrate</name>
    </ligand>
</feature>
<keyword evidence="12" id="KW-0645">Protease</keyword>
<dbReference type="InterPro" id="IPR036680">
    <property type="entry name" value="SPOR-like_sf"/>
</dbReference>
<keyword evidence="6" id="KW-0961">Cell wall biogenesis/degradation</keyword>
<dbReference type="OrthoDB" id="5291989at2"/>
<dbReference type="GO" id="GO:0042834">
    <property type="term" value="F:peptidoglycan binding"/>
    <property type="evidence" value="ECO:0007669"/>
    <property type="project" value="InterPro"/>
</dbReference>
<dbReference type="GO" id="GO:0071555">
    <property type="term" value="P:cell wall organization"/>
    <property type="evidence" value="ECO:0007669"/>
    <property type="project" value="UniProtKB-KW"/>
</dbReference>
<proteinExistence type="inferred from homology"/>
<dbReference type="GO" id="GO:0008360">
    <property type="term" value="P:regulation of cell shape"/>
    <property type="evidence" value="ECO:0007669"/>
    <property type="project" value="UniProtKB-KW"/>
</dbReference>
<dbReference type="SUPFAM" id="SSF110997">
    <property type="entry name" value="Sporulation related repeat"/>
    <property type="match status" value="1"/>
</dbReference>
<evidence type="ECO:0000259" key="11">
    <source>
        <dbReference type="PROSITE" id="PS51724"/>
    </source>
</evidence>
<dbReference type="PANTHER" id="PTHR21581:SF6">
    <property type="entry name" value="TRAFFICKING PROTEIN PARTICLE COMPLEX SUBUNIT 12"/>
    <property type="match status" value="1"/>
</dbReference>
<dbReference type="GO" id="GO:0006508">
    <property type="term" value="P:proteolysis"/>
    <property type="evidence" value="ECO:0007669"/>
    <property type="project" value="InterPro"/>
</dbReference>
<accession>A0A2M6URJ8</accession>
<dbReference type="Proteomes" id="UP000229839">
    <property type="component" value="Unassembled WGS sequence"/>
</dbReference>
<feature type="active site" description="Proton acceptor" evidence="7">
    <location>
        <position position="67"/>
    </location>
</feature>
<evidence type="ECO:0000256" key="7">
    <source>
        <dbReference type="PIRSR" id="PIRSR618044-1"/>
    </source>
</evidence>
<evidence type="ECO:0000256" key="1">
    <source>
        <dbReference type="ARBA" id="ARBA00007164"/>
    </source>
</evidence>
<organism evidence="12 13">
    <name type="scientific">Bartonella tribocorum</name>
    <dbReference type="NCBI Taxonomy" id="85701"/>
    <lineage>
        <taxon>Bacteria</taxon>
        <taxon>Pseudomonadati</taxon>
        <taxon>Pseudomonadota</taxon>
        <taxon>Alphaproteobacteria</taxon>
        <taxon>Hyphomicrobiales</taxon>
        <taxon>Bartonellaceae</taxon>
        <taxon>Bartonella</taxon>
    </lineage>
</organism>
<dbReference type="GO" id="GO:0009002">
    <property type="term" value="F:serine-type D-Ala-D-Ala carboxypeptidase activity"/>
    <property type="evidence" value="ECO:0007669"/>
    <property type="project" value="InterPro"/>
</dbReference>
<keyword evidence="2 10" id="KW-0732">Signal</keyword>
<evidence type="ECO:0000256" key="2">
    <source>
        <dbReference type="ARBA" id="ARBA00022729"/>
    </source>
</evidence>